<evidence type="ECO:0000256" key="1">
    <source>
        <dbReference type="ARBA" id="ARBA00004752"/>
    </source>
</evidence>
<evidence type="ECO:0000259" key="8">
    <source>
        <dbReference type="PROSITE" id="PS52029"/>
    </source>
</evidence>
<keyword evidence="7" id="KW-0472">Membrane</keyword>
<keyword evidence="2" id="KW-0808">Transferase</keyword>
<keyword evidence="3 6" id="KW-0133">Cell shape</keyword>
<evidence type="ECO:0000313" key="9">
    <source>
        <dbReference type="EMBL" id="UWP59913.1"/>
    </source>
</evidence>
<organism evidence="9 10">
    <name type="scientific">Ruminococcus gauvreauii</name>
    <dbReference type="NCBI Taxonomy" id="438033"/>
    <lineage>
        <taxon>Bacteria</taxon>
        <taxon>Bacillati</taxon>
        <taxon>Bacillota</taxon>
        <taxon>Clostridia</taxon>
        <taxon>Eubacteriales</taxon>
        <taxon>Oscillospiraceae</taxon>
        <taxon>Ruminococcus</taxon>
    </lineage>
</organism>
<dbReference type="CDD" id="cd16913">
    <property type="entry name" value="YkuD_like"/>
    <property type="match status" value="1"/>
</dbReference>
<proteinExistence type="predicted"/>
<dbReference type="PANTHER" id="PTHR30582:SF33">
    <property type="entry name" value="EXPORTED PROTEIN"/>
    <property type="match status" value="1"/>
</dbReference>
<keyword evidence="10" id="KW-1185">Reference proteome</keyword>
<evidence type="ECO:0000256" key="2">
    <source>
        <dbReference type="ARBA" id="ARBA00022679"/>
    </source>
</evidence>
<accession>A0ABY5VK59</accession>
<dbReference type="PANTHER" id="PTHR30582">
    <property type="entry name" value="L,D-TRANSPEPTIDASE"/>
    <property type="match status" value="1"/>
</dbReference>
<dbReference type="InterPro" id="IPR038063">
    <property type="entry name" value="Transpep_catalytic_dom"/>
</dbReference>
<dbReference type="PROSITE" id="PS52029">
    <property type="entry name" value="LD_TPASE"/>
    <property type="match status" value="1"/>
</dbReference>
<dbReference type="Proteomes" id="UP001060164">
    <property type="component" value="Chromosome"/>
</dbReference>
<evidence type="ECO:0000256" key="3">
    <source>
        <dbReference type="ARBA" id="ARBA00022960"/>
    </source>
</evidence>
<evidence type="ECO:0000256" key="6">
    <source>
        <dbReference type="PROSITE-ProRule" id="PRU01373"/>
    </source>
</evidence>
<feature type="domain" description="L,D-TPase catalytic" evidence="8">
    <location>
        <begin position="342"/>
        <end position="462"/>
    </location>
</feature>
<feature type="transmembrane region" description="Helical" evidence="7">
    <location>
        <begin position="12"/>
        <end position="33"/>
    </location>
</feature>
<dbReference type="Gene3D" id="3.10.20.800">
    <property type="match status" value="1"/>
</dbReference>
<evidence type="ECO:0000256" key="7">
    <source>
        <dbReference type="SAM" id="Phobius"/>
    </source>
</evidence>
<keyword evidence="7" id="KW-0812">Transmembrane</keyword>
<sequence length="480" mass="53453">MKKLLNTKKKVALAILLVAAVLLGIYFGLSLFFRSHFMFGTTINRLGCSGRSVERVKEELQDHIMEYELTLKERDDQTEVISAGQLGLKYVDDNGVEQLLEEQNPFSWIAALFRGNDYQVSANTQYDKSTVDEILNGLTCFQENHVTAPADAVIEETDDGFVITPEVQGNTLKRDQVKQAVIDAVDAGRTELDLEELDLYEKPSVLSTDEGLNAELQQLNTITTAQITYDFVDRQFTVDRSVIREWLVKDENGDYVLDQDQAAAWVKHMAYETDTFGLEHTFQTSLGPTITLAAGGDYGWVINKDETTQQLIDNINAGTQGNLEPVYVYTAMDRSSNDIGGTYVEVCIQEQKMWCYKDGQLVVETPVVTGNSATGHDTPSGSVWAIDAKKKDAHFKQFNVDVTFWLPFNGGVGIHDASWRSSSEYVPSTFRSNGSHGCVNTPYDAAEQIFNTVDIGYPVIVYYSTDQVVGPQPTQENTIG</sequence>
<gene>
    <name evidence="9" type="ORF">NQ502_02310</name>
</gene>
<evidence type="ECO:0000313" key="10">
    <source>
        <dbReference type="Proteomes" id="UP001060164"/>
    </source>
</evidence>
<keyword evidence="5 6" id="KW-0961">Cell wall biogenesis/degradation</keyword>
<reference evidence="9" key="1">
    <citation type="journal article" date="2022" name="Cell">
        <title>Design, construction, and in vivo augmentation of a complex gut microbiome.</title>
        <authorList>
            <person name="Cheng A.G."/>
            <person name="Ho P.Y."/>
            <person name="Aranda-Diaz A."/>
            <person name="Jain S."/>
            <person name="Yu F.B."/>
            <person name="Meng X."/>
            <person name="Wang M."/>
            <person name="Iakiviak M."/>
            <person name="Nagashima K."/>
            <person name="Zhao A."/>
            <person name="Murugkar P."/>
            <person name="Patil A."/>
            <person name="Atabakhsh K."/>
            <person name="Weakley A."/>
            <person name="Yan J."/>
            <person name="Brumbaugh A.R."/>
            <person name="Higginbottom S."/>
            <person name="Dimas A."/>
            <person name="Shiver A.L."/>
            <person name="Deutschbauer A."/>
            <person name="Neff N."/>
            <person name="Sonnenburg J.L."/>
            <person name="Huang K.C."/>
            <person name="Fischbach M.A."/>
        </authorList>
    </citation>
    <scope>NUCLEOTIDE SEQUENCE</scope>
    <source>
        <strain evidence="9">DSM 19829</strain>
    </source>
</reference>
<dbReference type="InterPro" id="IPR022029">
    <property type="entry name" value="YoaR-like_PG-bd"/>
</dbReference>
<name>A0ABY5VK59_9FIRM</name>
<comment type="pathway">
    <text evidence="1 6">Cell wall biogenesis; peptidoglycan biosynthesis.</text>
</comment>
<dbReference type="Gene3D" id="2.40.440.10">
    <property type="entry name" value="L,D-transpeptidase catalytic domain-like"/>
    <property type="match status" value="1"/>
</dbReference>
<dbReference type="InterPro" id="IPR005490">
    <property type="entry name" value="LD_TPept_cat_dom"/>
</dbReference>
<dbReference type="InterPro" id="IPR050979">
    <property type="entry name" value="LD-transpeptidase"/>
</dbReference>
<dbReference type="InterPro" id="IPR038054">
    <property type="entry name" value="LD_TPept-like_central_sf"/>
</dbReference>
<dbReference type="SUPFAM" id="SSF141523">
    <property type="entry name" value="L,D-transpeptidase catalytic domain-like"/>
    <property type="match status" value="1"/>
</dbReference>
<dbReference type="EMBL" id="CP102290">
    <property type="protein sequence ID" value="UWP59913.1"/>
    <property type="molecule type" value="Genomic_DNA"/>
</dbReference>
<dbReference type="RefSeq" id="WP_044983100.1">
    <property type="nucleotide sequence ID" value="NZ_CABLBR010000007.1"/>
</dbReference>
<protein>
    <submittedName>
        <fullName evidence="9">L,D-transpeptidase/peptidoglycan binding protein</fullName>
    </submittedName>
</protein>
<dbReference type="Pfam" id="PF12229">
    <property type="entry name" value="PG_binding_4"/>
    <property type="match status" value="2"/>
</dbReference>
<keyword evidence="7" id="KW-1133">Transmembrane helix</keyword>
<keyword evidence="4 6" id="KW-0573">Peptidoglycan synthesis</keyword>
<feature type="active site" description="Proton donor/acceptor" evidence="6">
    <location>
        <position position="415"/>
    </location>
</feature>
<dbReference type="Pfam" id="PF03734">
    <property type="entry name" value="YkuD"/>
    <property type="match status" value="1"/>
</dbReference>
<feature type="active site" description="Nucleophile" evidence="6">
    <location>
        <position position="438"/>
    </location>
</feature>
<evidence type="ECO:0000256" key="5">
    <source>
        <dbReference type="ARBA" id="ARBA00023316"/>
    </source>
</evidence>
<evidence type="ECO:0000256" key="4">
    <source>
        <dbReference type="ARBA" id="ARBA00022984"/>
    </source>
</evidence>
<dbReference type="SUPFAM" id="SSF143985">
    <property type="entry name" value="L,D-transpeptidase pre-catalytic domain-like"/>
    <property type="match status" value="1"/>
</dbReference>